<dbReference type="EMBL" id="VHIR01000002">
    <property type="protein sequence ID" value="TQE44383.1"/>
    <property type="molecule type" value="Genomic_DNA"/>
</dbReference>
<evidence type="ECO:0000256" key="4">
    <source>
        <dbReference type="ARBA" id="ARBA00022475"/>
    </source>
</evidence>
<organism evidence="10 11">
    <name type="scientific">Corynebacterium phoceense</name>
    <dbReference type="NCBI Taxonomy" id="1686286"/>
    <lineage>
        <taxon>Bacteria</taxon>
        <taxon>Bacillati</taxon>
        <taxon>Actinomycetota</taxon>
        <taxon>Actinomycetes</taxon>
        <taxon>Mycobacteriales</taxon>
        <taxon>Corynebacteriaceae</taxon>
        <taxon>Corynebacterium</taxon>
    </lineage>
</organism>
<dbReference type="SUPFAM" id="SSF81345">
    <property type="entry name" value="ABC transporter involved in vitamin B12 uptake, BtuC"/>
    <property type="match status" value="1"/>
</dbReference>
<keyword evidence="5 8" id="KW-0812">Transmembrane</keyword>
<dbReference type="InterPro" id="IPR001626">
    <property type="entry name" value="ABC_TroCD"/>
</dbReference>
<dbReference type="PANTHER" id="PTHR30477:SF3">
    <property type="entry name" value="METAL TRANSPORT SYSTEM MEMBRANE PROTEIN CT_069-RELATED"/>
    <property type="match status" value="1"/>
</dbReference>
<dbReference type="STRING" id="1686286.GCA_900092335_00454"/>
<proteinExistence type="inferred from homology"/>
<protein>
    <submittedName>
        <fullName evidence="10">Metal ABC transporter permease</fullName>
    </submittedName>
</protein>
<keyword evidence="3 8" id="KW-0813">Transport</keyword>
<feature type="transmembrane region" description="Helical" evidence="9">
    <location>
        <begin position="101"/>
        <end position="121"/>
    </location>
</feature>
<feature type="transmembrane region" description="Helical" evidence="9">
    <location>
        <begin position="148"/>
        <end position="167"/>
    </location>
</feature>
<dbReference type="GeneID" id="79851801"/>
<evidence type="ECO:0000313" key="10">
    <source>
        <dbReference type="EMBL" id="TQE44383.1"/>
    </source>
</evidence>
<evidence type="ECO:0000256" key="9">
    <source>
        <dbReference type="SAM" id="Phobius"/>
    </source>
</evidence>
<dbReference type="GO" id="GO:0055085">
    <property type="term" value="P:transmembrane transport"/>
    <property type="evidence" value="ECO:0007669"/>
    <property type="project" value="InterPro"/>
</dbReference>
<sequence length="287" mass="29557">MILTELFTNYTYQQALAGTVTIGACAGALGPLVYLRRQSLLADAVSHSSLPGLLIAFVTATALGMNGRTVGVLVCGAVATGLLAVAAIHTLPKVTPLKQDAVMAAVLTTFFSVGMLILQYVSRTPLPGKAGIQDFLLGNASTLTRADVVTSLVIGVGILVVLAVVHNHHSVMIFDPAFARVTGTRTRIINTLAFVAITVITVLGVKVVGVVLMVAVVVSPAAAARQWIHRLPTFIGLASFLGAACAVLGTALSIHFAIPTGPTIVLVQAAVVAVSLAVSPRRRAVIA</sequence>
<dbReference type="GO" id="GO:0043190">
    <property type="term" value="C:ATP-binding cassette (ABC) transporter complex"/>
    <property type="evidence" value="ECO:0007669"/>
    <property type="project" value="InterPro"/>
</dbReference>
<feature type="transmembrane region" description="Helical" evidence="9">
    <location>
        <begin position="235"/>
        <end position="258"/>
    </location>
</feature>
<keyword evidence="6 9" id="KW-1133">Transmembrane helix</keyword>
<evidence type="ECO:0000256" key="8">
    <source>
        <dbReference type="RuleBase" id="RU003943"/>
    </source>
</evidence>
<gene>
    <name evidence="10" type="ORF">EJK80_02010</name>
</gene>
<evidence type="ECO:0000313" key="11">
    <source>
        <dbReference type="Proteomes" id="UP000318080"/>
    </source>
</evidence>
<reference evidence="10 11" key="1">
    <citation type="submission" date="2019-06" db="EMBL/GenBank/DDBJ databases">
        <title>Draft genome of C. phoceense Strain 272.</title>
        <authorList>
            <person name="Pacheco L.G.C."/>
            <person name="Barberis C.M."/>
            <person name="Almuzara M.N."/>
            <person name="Traglia G.M."/>
            <person name="Santos C.S."/>
            <person name="Rocha D.J.P.G."/>
            <person name="Aguiar E.R.G.R."/>
            <person name="Vay C.A."/>
        </authorList>
    </citation>
    <scope>NUCLEOTIDE SEQUENCE [LARGE SCALE GENOMIC DNA]</scope>
    <source>
        <strain evidence="10 11">272</strain>
    </source>
</reference>
<dbReference type="PANTHER" id="PTHR30477">
    <property type="entry name" value="ABC-TRANSPORTER METAL-BINDING PROTEIN"/>
    <property type="match status" value="1"/>
</dbReference>
<dbReference type="RefSeq" id="WP_066509788.1">
    <property type="nucleotide sequence ID" value="NZ_LT596207.1"/>
</dbReference>
<name>A0A540R9G5_9CORY</name>
<dbReference type="Proteomes" id="UP000318080">
    <property type="component" value="Unassembled WGS sequence"/>
</dbReference>
<evidence type="ECO:0000256" key="1">
    <source>
        <dbReference type="ARBA" id="ARBA00004651"/>
    </source>
</evidence>
<dbReference type="AlphaFoldDB" id="A0A540R9G5"/>
<keyword evidence="11" id="KW-1185">Reference proteome</keyword>
<evidence type="ECO:0000256" key="7">
    <source>
        <dbReference type="ARBA" id="ARBA00023136"/>
    </source>
</evidence>
<comment type="subcellular location">
    <subcellularLocation>
        <location evidence="1 8">Cell membrane</location>
        <topology evidence="1 8">Multi-pass membrane protein</topology>
    </subcellularLocation>
</comment>
<dbReference type="Pfam" id="PF00950">
    <property type="entry name" value="ABC-3"/>
    <property type="match status" value="1"/>
</dbReference>
<evidence type="ECO:0000256" key="3">
    <source>
        <dbReference type="ARBA" id="ARBA00022448"/>
    </source>
</evidence>
<evidence type="ECO:0000256" key="6">
    <source>
        <dbReference type="ARBA" id="ARBA00022989"/>
    </source>
</evidence>
<comment type="similarity">
    <text evidence="2 8">Belongs to the ABC-3 integral membrane protein family.</text>
</comment>
<accession>A0A540R9G5</accession>
<keyword evidence="7 9" id="KW-0472">Membrane</keyword>
<dbReference type="Gene3D" id="1.10.3470.10">
    <property type="entry name" value="ABC transporter involved in vitamin B12 uptake, BtuC"/>
    <property type="match status" value="1"/>
</dbReference>
<evidence type="ECO:0000256" key="5">
    <source>
        <dbReference type="ARBA" id="ARBA00022692"/>
    </source>
</evidence>
<dbReference type="InterPro" id="IPR037294">
    <property type="entry name" value="ABC_BtuC-like"/>
</dbReference>
<dbReference type="GO" id="GO:0010043">
    <property type="term" value="P:response to zinc ion"/>
    <property type="evidence" value="ECO:0007669"/>
    <property type="project" value="TreeGrafter"/>
</dbReference>
<keyword evidence="4" id="KW-1003">Cell membrane</keyword>
<comment type="caution">
    <text evidence="10">The sequence shown here is derived from an EMBL/GenBank/DDBJ whole genome shotgun (WGS) entry which is preliminary data.</text>
</comment>
<feature type="transmembrane region" description="Helical" evidence="9">
    <location>
        <begin position="70"/>
        <end position="89"/>
    </location>
</feature>
<feature type="transmembrane region" description="Helical" evidence="9">
    <location>
        <begin position="264"/>
        <end position="280"/>
    </location>
</feature>
<feature type="transmembrane region" description="Helical" evidence="9">
    <location>
        <begin position="12"/>
        <end position="35"/>
    </location>
</feature>
<evidence type="ECO:0000256" key="2">
    <source>
        <dbReference type="ARBA" id="ARBA00008034"/>
    </source>
</evidence>